<evidence type="ECO:0000256" key="1">
    <source>
        <dbReference type="SAM" id="MobiDB-lite"/>
    </source>
</evidence>
<evidence type="ECO:0000313" key="3">
    <source>
        <dbReference type="Proteomes" id="UP001500274"/>
    </source>
</evidence>
<accession>A0ABN3PLW5</accession>
<reference evidence="2 3" key="1">
    <citation type="journal article" date="2019" name="Int. J. Syst. Evol. Microbiol.">
        <title>The Global Catalogue of Microorganisms (GCM) 10K type strain sequencing project: providing services to taxonomists for standard genome sequencing and annotation.</title>
        <authorList>
            <consortium name="The Broad Institute Genomics Platform"/>
            <consortium name="The Broad Institute Genome Sequencing Center for Infectious Disease"/>
            <person name="Wu L."/>
            <person name="Ma J."/>
        </authorList>
    </citation>
    <scope>NUCLEOTIDE SEQUENCE [LARGE SCALE GENOMIC DNA]</scope>
    <source>
        <strain evidence="2 3">JCM 16365</strain>
    </source>
</reference>
<organism evidence="2 3">
    <name type="scientific">Microbacterium binotii</name>
    <dbReference type="NCBI Taxonomy" id="462710"/>
    <lineage>
        <taxon>Bacteria</taxon>
        <taxon>Bacillati</taxon>
        <taxon>Actinomycetota</taxon>
        <taxon>Actinomycetes</taxon>
        <taxon>Micrococcales</taxon>
        <taxon>Microbacteriaceae</taxon>
        <taxon>Microbacterium</taxon>
    </lineage>
</organism>
<evidence type="ECO:0000313" key="2">
    <source>
        <dbReference type="EMBL" id="GAA2585552.1"/>
    </source>
</evidence>
<gene>
    <name evidence="2" type="ORF">GCM10009862_25730</name>
</gene>
<dbReference type="EMBL" id="BAAARI010000016">
    <property type="protein sequence ID" value="GAA2585552.1"/>
    <property type="molecule type" value="Genomic_DNA"/>
</dbReference>
<proteinExistence type="predicted"/>
<comment type="caution">
    <text evidence="2">The sequence shown here is derived from an EMBL/GenBank/DDBJ whole genome shotgun (WGS) entry which is preliminary data.</text>
</comment>
<dbReference type="Proteomes" id="UP001500274">
    <property type="component" value="Unassembled WGS sequence"/>
</dbReference>
<protein>
    <submittedName>
        <fullName evidence="2">Uncharacterized protein</fullName>
    </submittedName>
</protein>
<keyword evidence="3" id="KW-1185">Reference proteome</keyword>
<feature type="region of interest" description="Disordered" evidence="1">
    <location>
        <begin position="58"/>
        <end position="99"/>
    </location>
</feature>
<name>A0ABN3PLW5_9MICO</name>
<sequence>MLSASATDDPPYFWTINATVLLPGMRRVRRDDDGTLGCGAQRSILGSPAFRPRHVTARSNLAGYPREDTADTEADALDVPPPRPAEVLQARAPTRGAAR</sequence>